<feature type="transmembrane region" description="Helical" evidence="1">
    <location>
        <begin position="185"/>
        <end position="204"/>
    </location>
</feature>
<keyword evidence="1" id="KW-0472">Membrane</keyword>
<protein>
    <submittedName>
        <fullName evidence="3">EamA family transporter</fullName>
    </submittedName>
</protein>
<feature type="transmembrane region" description="Helical" evidence="1">
    <location>
        <begin position="129"/>
        <end position="147"/>
    </location>
</feature>
<feature type="transmembrane region" description="Helical" evidence="1">
    <location>
        <begin position="44"/>
        <end position="63"/>
    </location>
</feature>
<feature type="domain" description="EamA" evidence="2">
    <location>
        <begin position="17"/>
        <end position="146"/>
    </location>
</feature>
<feature type="transmembrane region" description="Helical" evidence="1">
    <location>
        <begin position="159"/>
        <end position="178"/>
    </location>
</feature>
<dbReference type="Pfam" id="PF00892">
    <property type="entry name" value="EamA"/>
    <property type="match status" value="2"/>
</dbReference>
<comment type="caution">
    <text evidence="3">The sequence shown here is derived from an EMBL/GenBank/DDBJ whole genome shotgun (WGS) entry which is preliminary data.</text>
</comment>
<feature type="transmembrane region" description="Helical" evidence="1">
    <location>
        <begin position="15"/>
        <end position="32"/>
    </location>
</feature>
<dbReference type="SUPFAM" id="SSF103481">
    <property type="entry name" value="Multidrug resistance efflux transporter EmrE"/>
    <property type="match status" value="2"/>
</dbReference>
<dbReference type="Proteomes" id="UP000264179">
    <property type="component" value="Unassembled WGS sequence"/>
</dbReference>
<evidence type="ECO:0000313" key="4">
    <source>
        <dbReference type="Proteomes" id="UP000264179"/>
    </source>
</evidence>
<name>A0A3D5N7W5_9PROT</name>
<evidence type="ECO:0000313" key="3">
    <source>
        <dbReference type="EMBL" id="HCW67180.1"/>
    </source>
</evidence>
<dbReference type="InterPro" id="IPR037185">
    <property type="entry name" value="EmrE-like"/>
</dbReference>
<feature type="domain" description="EamA" evidence="2">
    <location>
        <begin position="160"/>
        <end position="291"/>
    </location>
</feature>
<proteinExistence type="predicted"/>
<dbReference type="GO" id="GO:0016020">
    <property type="term" value="C:membrane"/>
    <property type="evidence" value="ECO:0007669"/>
    <property type="project" value="InterPro"/>
</dbReference>
<evidence type="ECO:0000259" key="2">
    <source>
        <dbReference type="Pfam" id="PF00892"/>
    </source>
</evidence>
<keyword evidence="1" id="KW-1133">Transmembrane helix</keyword>
<organism evidence="3 4">
    <name type="scientific">Thalassospira lucentensis</name>
    <dbReference type="NCBI Taxonomy" id="168935"/>
    <lineage>
        <taxon>Bacteria</taxon>
        <taxon>Pseudomonadati</taxon>
        <taxon>Pseudomonadota</taxon>
        <taxon>Alphaproteobacteria</taxon>
        <taxon>Rhodospirillales</taxon>
        <taxon>Thalassospiraceae</taxon>
        <taxon>Thalassospira</taxon>
    </lineage>
</organism>
<gene>
    <name evidence="3" type="ORF">DHR80_08200</name>
</gene>
<sequence length="300" mass="31690">MSLRQQALAAQKSKATFVGSIAVVLWAFLALFTTEVGTIPPFQLISLCFTVAAVFSFVSIIVRGKSVLRVLSQPLGAWLLGVGGLFGYHFFYFVALANAPAVEASLIAYLWPLLIVLFSALLPTETLHWYHVAGAVLGLGGATLLVTKGHGLAFEPEYGFGYGAAIVCALIWSAYSVLNRRYGAVPVEAVCGFCSGAAALGFATHWGAENWVSPDALQWFAIIGLGLGPVGAAFFAWDYGTKHGNIQILGAVSYGAPLFSTVLLIVFGKAEATPTVIVGGLMIVAGALVASREMVLRSRR</sequence>
<dbReference type="PANTHER" id="PTHR22911:SF76">
    <property type="entry name" value="EAMA DOMAIN-CONTAINING PROTEIN"/>
    <property type="match status" value="1"/>
</dbReference>
<dbReference type="RefSeq" id="WP_277277177.1">
    <property type="nucleotide sequence ID" value="NZ_DPOP01000072.1"/>
</dbReference>
<keyword evidence="1" id="KW-0812">Transmembrane</keyword>
<accession>A0A3D5N7W5</accession>
<feature type="transmembrane region" description="Helical" evidence="1">
    <location>
        <begin position="101"/>
        <end position="122"/>
    </location>
</feature>
<dbReference type="PANTHER" id="PTHR22911">
    <property type="entry name" value="ACYL-MALONYL CONDENSING ENZYME-RELATED"/>
    <property type="match status" value="1"/>
</dbReference>
<feature type="transmembrane region" description="Helical" evidence="1">
    <location>
        <begin position="75"/>
        <end position="95"/>
    </location>
</feature>
<feature type="transmembrane region" description="Helical" evidence="1">
    <location>
        <begin position="216"/>
        <end position="236"/>
    </location>
</feature>
<feature type="transmembrane region" description="Helical" evidence="1">
    <location>
        <begin position="248"/>
        <end position="267"/>
    </location>
</feature>
<reference evidence="3 4" key="1">
    <citation type="journal article" date="2018" name="Nat. Biotechnol.">
        <title>A standardized bacterial taxonomy based on genome phylogeny substantially revises the tree of life.</title>
        <authorList>
            <person name="Parks D.H."/>
            <person name="Chuvochina M."/>
            <person name="Waite D.W."/>
            <person name="Rinke C."/>
            <person name="Skarshewski A."/>
            <person name="Chaumeil P.A."/>
            <person name="Hugenholtz P."/>
        </authorList>
    </citation>
    <scope>NUCLEOTIDE SEQUENCE [LARGE SCALE GENOMIC DNA]</scope>
    <source>
        <strain evidence="3">UBA9881</strain>
    </source>
</reference>
<dbReference type="AlphaFoldDB" id="A0A3D5N7W5"/>
<dbReference type="EMBL" id="DPOP01000072">
    <property type="protein sequence ID" value="HCW67180.1"/>
    <property type="molecule type" value="Genomic_DNA"/>
</dbReference>
<dbReference type="InterPro" id="IPR000620">
    <property type="entry name" value="EamA_dom"/>
</dbReference>
<feature type="transmembrane region" description="Helical" evidence="1">
    <location>
        <begin position="273"/>
        <end position="290"/>
    </location>
</feature>
<evidence type="ECO:0000256" key="1">
    <source>
        <dbReference type="SAM" id="Phobius"/>
    </source>
</evidence>